<feature type="region of interest" description="Disordered" evidence="1">
    <location>
        <begin position="96"/>
        <end position="151"/>
    </location>
</feature>
<reference evidence="3" key="1">
    <citation type="submission" date="2011-08" db="EMBL/GenBank/DDBJ databases">
        <authorList>
            <person name="Rombauts S."/>
        </authorList>
    </citation>
    <scope>NUCLEOTIDE SEQUENCE</scope>
    <source>
        <strain evidence="3">London</strain>
    </source>
</reference>
<dbReference type="Proteomes" id="UP000015104">
    <property type="component" value="Unassembled WGS sequence"/>
</dbReference>
<feature type="compositionally biased region" description="Low complexity" evidence="1">
    <location>
        <begin position="277"/>
        <end position="292"/>
    </location>
</feature>
<gene>
    <name evidence="2" type="primary">107364276</name>
</gene>
<evidence type="ECO:0000256" key="1">
    <source>
        <dbReference type="SAM" id="MobiDB-lite"/>
    </source>
</evidence>
<dbReference type="AlphaFoldDB" id="T1KHI7"/>
<name>T1KHI7_TETUR</name>
<feature type="compositionally biased region" description="Polar residues" evidence="1">
    <location>
        <begin position="96"/>
        <end position="109"/>
    </location>
</feature>
<dbReference type="KEGG" id="tut:107364276"/>
<feature type="compositionally biased region" description="Low complexity" evidence="1">
    <location>
        <begin position="314"/>
        <end position="323"/>
    </location>
</feature>
<organism evidence="2 3">
    <name type="scientific">Tetranychus urticae</name>
    <name type="common">Two-spotted spider mite</name>
    <dbReference type="NCBI Taxonomy" id="32264"/>
    <lineage>
        <taxon>Eukaryota</taxon>
        <taxon>Metazoa</taxon>
        <taxon>Ecdysozoa</taxon>
        <taxon>Arthropoda</taxon>
        <taxon>Chelicerata</taxon>
        <taxon>Arachnida</taxon>
        <taxon>Acari</taxon>
        <taxon>Acariformes</taxon>
        <taxon>Trombidiformes</taxon>
        <taxon>Prostigmata</taxon>
        <taxon>Eleutherengona</taxon>
        <taxon>Raphignathae</taxon>
        <taxon>Tetranychoidea</taxon>
        <taxon>Tetranychidae</taxon>
        <taxon>Tetranychus</taxon>
    </lineage>
</organism>
<feature type="region of interest" description="Disordered" evidence="1">
    <location>
        <begin position="263"/>
        <end position="436"/>
    </location>
</feature>
<evidence type="ECO:0000313" key="3">
    <source>
        <dbReference type="Proteomes" id="UP000015104"/>
    </source>
</evidence>
<proteinExistence type="predicted"/>
<sequence>MHHYIPISECYTGKPLTLKGYPNSNHQLPPPHPHSGYHNHGPGYKQLPNSPGVHHHHQQQQQQQHQMTSKLEETTANYDVPRTSVFTKVALPTSKSAINNSSTSPNSNGIRIPEPPPRPPKPTKFNSRSASENCSSLPGTNNYFTSGDHSPSLPLDNQCDLITPTQFNPTISSTSTLNINNNSILNSPVPQPLTLDDVYDFPKSEPVFSSLRKPIPAPGNRAGKGNSHSYTNAPPGHLSKPPVFTYDYKGTLPTCLDDNHITFDSETSDRSPLTPNSAFDSLSSNGSLSKSLTPPAVNRDLKPRRKGSDSDANSSPTSPTFTLSPPPAHFKHHQPTVKPTRNLNDTPPRVPSRGRQFQLHTRDASNSDEDIISYSSNFHKRNSSTDDQSRRAFTMPRKSHSESPNVTYLDLDLQESSDKDSSRPRSSNSSDSFKSSLTHSKDLIGASNLSGSQSTVYKSIDFVATDAFRQLRISSQRLIERE</sequence>
<dbReference type="EMBL" id="CAEY01000075">
    <property type="status" value="NOT_ANNOTATED_CDS"/>
    <property type="molecule type" value="Genomic_DNA"/>
</dbReference>
<accession>T1KHI7</accession>
<reference evidence="2" key="2">
    <citation type="submission" date="2015-06" db="UniProtKB">
        <authorList>
            <consortium name="EnsemblMetazoa"/>
        </authorList>
    </citation>
    <scope>IDENTIFICATION</scope>
</reference>
<feature type="region of interest" description="Disordered" evidence="1">
    <location>
        <begin position="21"/>
        <end position="69"/>
    </location>
</feature>
<feature type="compositionally biased region" description="Low complexity" evidence="1">
    <location>
        <begin position="424"/>
        <end position="436"/>
    </location>
</feature>
<protein>
    <submittedName>
        <fullName evidence="2">Uncharacterized protein</fullName>
    </submittedName>
</protein>
<feature type="compositionally biased region" description="Pro residues" evidence="1">
    <location>
        <begin position="113"/>
        <end position="122"/>
    </location>
</feature>
<feature type="compositionally biased region" description="Polar residues" evidence="1">
    <location>
        <begin position="124"/>
        <end position="149"/>
    </location>
</feature>
<feature type="region of interest" description="Disordered" evidence="1">
    <location>
        <begin position="210"/>
        <end position="242"/>
    </location>
</feature>
<dbReference type="OMA" id="SRRAFTM"/>
<dbReference type="STRING" id="32264.T1KHI7"/>
<dbReference type="OrthoDB" id="67516at2759"/>
<evidence type="ECO:0000313" key="2">
    <source>
        <dbReference type="EnsemblMetazoa" id="tetur11g04540.1"/>
    </source>
</evidence>
<dbReference type="EnsemblMetazoa" id="tetur11g04540.1">
    <property type="protein sequence ID" value="tetur11g04540.1"/>
    <property type="gene ID" value="tetur11g04540"/>
</dbReference>
<dbReference type="HOGENOM" id="CLU_566640_0_0_1"/>
<keyword evidence="3" id="KW-1185">Reference proteome</keyword>